<protein>
    <submittedName>
        <fullName evidence="2">Ribosomal protein L32</fullName>
    </submittedName>
</protein>
<organism evidence="1 2">
    <name type="scientific">Romanomermis culicivorax</name>
    <name type="common">Nematode worm</name>
    <dbReference type="NCBI Taxonomy" id="13658"/>
    <lineage>
        <taxon>Eukaryota</taxon>
        <taxon>Metazoa</taxon>
        <taxon>Ecdysozoa</taxon>
        <taxon>Nematoda</taxon>
        <taxon>Enoplea</taxon>
        <taxon>Dorylaimia</taxon>
        <taxon>Mermithida</taxon>
        <taxon>Mermithoidea</taxon>
        <taxon>Mermithidae</taxon>
        <taxon>Romanomermis</taxon>
    </lineage>
</organism>
<dbReference type="AlphaFoldDB" id="A0A915HFH2"/>
<dbReference type="Proteomes" id="UP000887565">
    <property type="component" value="Unplaced"/>
</dbReference>
<sequence length="56" mass="6858">MIVKLIRPIEIRKFLDFVIDERQKYFSTSLKPKVFSAPHVEQMTSKWFLLRTRQNF</sequence>
<dbReference type="WBParaSite" id="nRc.2.0.1.t00034-RA">
    <property type="protein sequence ID" value="nRc.2.0.1.t00034-RA"/>
    <property type="gene ID" value="nRc.2.0.1.g00034"/>
</dbReference>
<proteinExistence type="predicted"/>
<evidence type="ECO:0000313" key="2">
    <source>
        <dbReference type="WBParaSite" id="nRc.2.0.1.t00034-RA"/>
    </source>
</evidence>
<evidence type="ECO:0000313" key="1">
    <source>
        <dbReference type="Proteomes" id="UP000887565"/>
    </source>
</evidence>
<accession>A0A915HFH2</accession>
<reference evidence="2" key="1">
    <citation type="submission" date="2022-11" db="UniProtKB">
        <authorList>
            <consortium name="WormBaseParasite"/>
        </authorList>
    </citation>
    <scope>IDENTIFICATION</scope>
</reference>
<name>A0A915HFH2_ROMCU</name>
<keyword evidence="1" id="KW-1185">Reference proteome</keyword>